<protein>
    <recommendedName>
        <fullName evidence="4">Thioredoxin family protein</fullName>
    </recommendedName>
</protein>
<dbReference type="InterPro" id="IPR051099">
    <property type="entry name" value="AGR/TXD"/>
</dbReference>
<gene>
    <name evidence="2" type="ORF">GCM10011511_27810</name>
</gene>
<keyword evidence="3" id="KW-1185">Reference proteome</keyword>
<dbReference type="Pfam" id="PF13899">
    <property type="entry name" value="Thioredoxin_7"/>
    <property type="match status" value="1"/>
</dbReference>
<dbReference type="AlphaFoldDB" id="A0A8J2XTE8"/>
<dbReference type="EMBL" id="BMJC01000003">
    <property type="protein sequence ID" value="GGB02954.1"/>
    <property type="molecule type" value="Genomic_DNA"/>
</dbReference>
<dbReference type="PANTHER" id="PTHR15337:SF11">
    <property type="entry name" value="THIOREDOXIN DOMAIN-CONTAINING PROTEIN"/>
    <property type="match status" value="1"/>
</dbReference>
<accession>A0A8J2XTE8</accession>
<dbReference type="Gene3D" id="3.40.30.10">
    <property type="entry name" value="Glutaredoxin"/>
    <property type="match status" value="1"/>
</dbReference>
<dbReference type="SUPFAM" id="SSF52833">
    <property type="entry name" value="Thioredoxin-like"/>
    <property type="match status" value="1"/>
</dbReference>
<comment type="caution">
    <text evidence="2">The sequence shown here is derived from an EMBL/GenBank/DDBJ whole genome shotgun (WGS) entry which is preliminary data.</text>
</comment>
<dbReference type="RefSeq" id="WP_188932624.1">
    <property type="nucleotide sequence ID" value="NZ_BMJC01000003.1"/>
</dbReference>
<evidence type="ECO:0000313" key="2">
    <source>
        <dbReference type="EMBL" id="GGB02954.1"/>
    </source>
</evidence>
<dbReference type="Proteomes" id="UP000607559">
    <property type="component" value="Unassembled WGS sequence"/>
</dbReference>
<evidence type="ECO:0000313" key="3">
    <source>
        <dbReference type="Proteomes" id="UP000607559"/>
    </source>
</evidence>
<dbReference type="InterPro" id="IPR036249">
    <property type="entry name" value="Thioredoxin-like_sf"/>
</dbReference>
<proteinExistence type="predicted"/>
<evidence type="ECO:0000256" key="1">
    <source>
        <dbReference type="ARBA" id="ARBA00022729"/>
    </source>
</evidence>
<keyword evidence="1" id="KW-0732">Signal</keyword>
<sequence>MLKILLSAFLLTGWFNIEWHHDLKEAETIAKSEHRFILLNFSGSDWCGPCIRMHKEIFNDDVFRHFADSSLVMVNADFPRMRKNQLPPQQQQLNDAMADQYNPKGKFPLTLLLTADGKVLKTWDGFPDGGAPAFTQQVRTITAAGN</sequence>
<name>A0A8J2XTE8_9BACT</name>
<dbReference type="PANTHER" id="PTHR15337">
    <property type="entry name" value="ANTERIOR GRADIENT PROTEIN-RELATED"/>
    <property type="match status" value="1"/>
</dbReference>
<organism evidence="2 3">
    <name type="scientific">Puia dinghuensis</name>
    <dbReference type="NCBI Taxonomy" id="1792502"/>
    <lineage>
        <taxon>Bacteria</taxon>
        <taxon>Pseudomonadati</taxon>
        <taxon>Bacteroidota</taxon>
        <taxon>Chitinophagia</taxon>
        <taxon>Chitinophagales</taxon>
        <taxon>Chitinophagaceae</taxon>
        <taxon>Puia</taxon>
    </lineage>
</organism>
<reference evidence="2" key="2">
    <citation type="submission" date="2020-09" db="EMBL/GenBank/DDBJ databases">
        <authorList>
            <person name="Sun Q."/>
            <person name="Zhou Y."/>
        </authorList>
    </citation>
    <scope>NUCLEOTIDE SEQUENCE</scope>
    <source>
        <strain evidence="2">CGMCC 1.15448</strain>
    </source>
</reference>
<evidence type="ECO:0008006" key="4">
    <source>
        <dbReference type="Google" id="ProtNLM"/>
    </source>
</evidence>
<reference evidence="2" key="1">
    <citation type="journal article" date="2014" name="Int. J. Syst. Evol. Microbiol.">
        <title>Complete genome sequence of Corynebacterium casei LMG S-19264T (=DSM 44701T), isolated from a smear-ripened cheese.</title>
        <authorList>
            <consortium name="US DOE Joint Genome Institute (JGI-PGF)"/>
            <person name="Walter F."/>
            <person name="Albersmeier A."/>
            <person name="Kalinowski J."/>
            <person name="Ruckert C."/>
        </authorList>
    </citation>
    <scope>NUCLEOTIDE SEQUENCE</scope>
    <source>
        <strain evidence="2">CGMCC 1.15448</strain>
    </source>
</reference>